<evidence type="ECO:0000256" key="1">
    <source>
        <dbReference type="ARBA" id="ARBA00008213"/>
    </source>
</evidence>
<keyword evidence="12" id="KW-0251">Elongation factor</keyword>
<dbReference type="GO" id="GO:0003746">
    <property type="term" value="F:translation elongation factor activity"/>
    <property type="evidence" value="ECO:0007669"/>
    <property type="project" value="UniProtKB-KW"/>
</dbReference>
<dbReference type="NCBIfam" id="NF001263">
    <property type="entry name" value="PRK00226.1-4"/>
    <property type="match status" value="1"/>
</dbReference>
<feature type="domain" description="Transcription elongation factor GreA/GreB N-terminal" evidence="11">
    <location>
        <begin position="14"/>
        <end position="82"/>
    </location>
</feature>
<dbReference type="PATRIC" id="fig|1618409.3.peg.338"/>
<sequence>MKKKINIKRRPVYHMTQQGLDDLKREEENLIKRRPQVVINMSNAREQGDLSENAGYHAAKEELGKIDSRLRELNYIIRFAQVTTSSGQPQVNMGSTVEIESEVGTNKFTIVSAMEADPTKGKISDSSPIGSALLGKKVGEKVEVQMPAGKASYKIVEVS</sequence>
<dbReference type="GO" id="GO:0003677">
    <property type="term" value="F:DNA binding"/>
    <property type="evidence" value="ECO:0007669"/>
    <property type="project" value="UniProtKB-UniRule"/>
</dbReference>
<evidence type="ECO:0000256" key="4">
    <source>
        <dbReference type="ARBA" id="ARBA00023125"/>
    </source>
</evidence>
<dbReference type="GO" id="GO:0032784">
    <property type="term" value="P:regulation of DNA-templated transcription elongation"/>
    <property type="evidence" value="ECO:0007669"/>
    <property type="project" value="UniProtKB-UniRule"/>
</dbReference>
<keyword evidence="4 8" id="KW-0238">DNA-binding</keyword>
<evidence type="ECO:0000256" key="8">
    <source>
        <dbReference type="HAMAP-Rule" id="MF_00105"/>
    </source>
</evidence>
<comment type="caution">
    <text evidence="12">The sequence shown here is derived from an EMBL/GenBank/DDBJ whole genome shotgun (WGS) entry which is preliminary data.</text>
</comment>
<dbReference type="Pfam" id="PF01272">
    <property type="entry name" value="GreA_GreB"/>
    <property type="match status" value="1"/>
</dbReference>
<accession>A0A0G0XJ72</accession>
<keyword evidence="3 8" id="KW-0805">Transcription regulation</keyword>
<comment type="similarity">
    <text evidence="1 8 9">Belongs to the GreA/GreB family.</text>
</comment>
<dbReference type="Gene3D" id="3.10.50.30">
    <property type="entry name" value="Transcription elongation factor, GreA/GreB, C-terminal domain"/>
    <property type="match status" value="1"/>
</dbReference>
<keyword evidence="12" id="KW-0648">Protein biosynthesis</keyword>
<organism evidence="12 13">
    <name type="scientific">Candidatus Curtissbacteria bacterium GW2011_GWA1_41_11</name>
    <dbReference type="NCBI Taxonomy" id="1618409"/>
    <lineage>
        <taxon>Bacteria</taxon>
        <taxon>Candidatus Curtissiibacteriota</taxon>
    </lineage>
</organism>
<dbReference type="PROSITE" id="PS00830">
    <property type="entry name" value="GREAB_2"/>
    <property type="match status" value="1"/>
</dbReference>
<dbReference type="PIRSF" id="PIRSF006092">
    <property type="entry name" value="GreA_GreB"/>
    <property type="match status" value="1"/>
</dbReference>
<reference evidence="12 13" key="1">
    <citation type="journal article" date="2015" name="Nature">
        <title>rRNA introns, odd ribosomes, and small enigmatic genomes across a large radiation of phyla.</title>
        <authorList>
            <person name="Brown C.T."/>
            <person name="Hug L.A."/>
            <person name="Thomas B.C."/>
            <person name="Sharon I."/>
            <person name="Castelle C.J."/>
            <person name="Singh A."/>
            <person name="Wilkins M.J."/>
            <person name="Williams K.H."/>
            <person name="Banfield J.F."/>
        </authorList>
    </citation>
    <scope>NUCLEOTIDE SEQUENCE [LARGE SCALE GENOMIC DNA]</scope>
</reference>
<dbReference type="GO" id="GO:0006354">
    <property type="term" value="P:DNA-templated transcription elongation"/>
    <property type="evidence" value="ECO:0007669"/>
    <property type="project" value="TreeGrafter"/>
</dbReference>
<evidence type="ECO:0000313" key="13">
    <source>
        <dbReference type="Proteomes" id="UP000034854"/>
    </source>
</evidence>
<evidence type="ECO:0000256" key="9">
    <source>
        <dbReference type="RuleBase" id="RU000556"/>
    </source>
</evidence>
<dbReference type="PANTHER" id="PTHR30437">
    <property type="entry name" value="TRANSCRIPTION ELONGATION FACTOR GREA"/>
    <property type="match status" value="1"/>
</dbReference>
<evidence type="ECO:0000259" key="10">
    <source>
        <dbReference type="Pfam" id="PF01272"/>
    </source>
</evidence>
<proteinExistence type="inferred from homology"/>
<dbReference type="Pfam" id="PF03449">
    <property type="entry name" value="GreA_GreB_N"/>
    <property type="match status" value="1"/>
</dbReference>
<keyword evidence="5 8" id="KW-0804">Transcription</keyword>
<dbReference type="InterPro" id="IPR018151">
    <property type="entry name" value="TF_GreA/GreB_CS"/>
</dbReference>
<dbReference type="PANTHER" id="PTHR30437:SF4">
    <property type="entry name" value="TRANSCRIPTION ELONGATION FACTOR GREA"/>
    <property type="match status" value="1"/>
</dbReference>
<dbReference type="FunFam" id="1.10.287.180:FF:000001">
    <property type="entry name" value="Transcription elongation factor GreA"/>
    <property type="match status" value="1"/>
</dbReference>
<dbReference type="NCBIfam" id="TIGR01462">
    <property type="entry name" value="greA"/>
    <property type="match status" value="1"/>
</dbReference>
<dbReference type="GO" id="GO:0070063">
    <property type="term" value="F:RNA polymerase binding"/>
    <property type="evidence" value="ECO:0007669"/>
    <property type="project" value="InterPro"/>
</dbReference>
<dbReference type="InterPro" id="IPR022691">
    <property type="entry name" value="Tscrpt_elong_fac_GreA/B_N"/>
</dbReference>
<dbReference type="HAMAP" id="MF_00105">
    <property type="entry name" value="GreA_GreB"/>
    <property type="match status" value="1"/>
</dbReference>
<dbReference type="InterPro" id="IPR006359">
    <property type="entry name" value="Tscrpt_elong_fac_GreA"/>
</dbReference>
<evidence type="ECO:0000256" key="6">
    <source>
        <dbReference type="ARBA" id="ARBA00024916"/>
    </source>
</evidence>
<dbReference type="AlphaFoldDB" id="A0A0G0XJ72"/>
<dbReference type="InterPro" id="IPR036805">
    <property type="entry name" value="Tscrpt_elong_fac_GreA/B_N_sf"/>
</dbReference>
<feature type="domain" description="Transcription elongation factor GreA/GreB C-terminal" evidence="10">
    <location>
        <begin position="89"/>
        <end position="159"/>
    </location>
</feature>
<evidence type="ECO:0000256" key="3">
    <source>
        <dbReference type="ARBA" id="ARBA00023015"/>
    </source>
</evidence>
<dbReference type="EMBL" id="LCAG01000003">
    <property type="protein sequence ID" value="KKR87702.1"/>
    <property type="molecule type" value="Genomic_DNA"/>
</dbReference>
<evidence type="ECO:0000256" key="5">
    <source>
        <dbReference type="ARBA" id="ARBA00023163"/>
    </source>
</evidence>
<dbReference type="Proteomes" id="UP000034854">
    <property type="component" value="Unassembled WGS sequence"/>
</dbReference>
<comment type="function">
    <text evidence="6 8 9">Necessary for efficient RNA polymerase transcription elongation past template-encoded arresting sites. The arresting sites in DNA have the property of trapping a certain fraction of elongating RNA polymerases that pass through, resulting in locked ternary complexes. Cleavage of the nascent transcript by cleavage factors such as GreA or GreB allows the resumption of elongation from the new 3'terminus. GreA releases sequences of 2 to 3 nucleotides.</text>
</comment>
<evidence type="ECO:0000256" key="2">
    <source>
        <dbReference type="ARBA" id="ARBA00013729"/>
    </source>
</evidence>
<evidence type="ECO:0000313" key="12">
    <source>
        <dbReference type="EMBL" id="KKR87702.1"/>
    </source>
</evidence>
<dbReference type="SUPFAM" id="SSF46557">
    <property type="entry name" value="GreA transcript cleavage protein, N-terminal domain"/>
    <property type="match status" value="1"/>
</dbReference>
<evidence type="ECO:0000259" key="11">
    <source>
        <dbReference type="Pfam" id="PF03449"/>
    </source>
</evidence>
<dbReference type="InterPro" id="IPR001437">
    <property type="entry name" value="Tscrpt_elong_fac_GreA/B_C"/>
</dbReference>
<dbReference type="FunFam" id="3.10.50.30:FF:000001">
    <property type="entry name" value="Transcription elongation factor GreA"/>
    <property type="match status" value="1"/>
</dbReference>
<gene>
    <name evidence="8" type="primary">greA</name>
    <name evidence="12" type="ORF">UU34_C0003G0044</name>
</gene>
<dbReference type="InterPro" id="IPR023459">
    <property type="entry name" value="Tscrpt_elong_fac_GreA/B_fam"/>
</dbReference>
<name>A0A0G0XJ72_9BACT</name>
<dbReference type="Gene3D" id="1.10.287.180">
    <property type="entry name" value="Transcription elongation factor, GreA/GreB, N-terminal domain"/>
    <property type="match status" value="1"/>
</dbReference>
<protein>
    <recommendedName>
        <fullName evidence="2 8">Transcription elongation factor GreA</fullName>
    </recommendedName>
    <alternativeName>
        <fullName evidence="7 8">Transcript cleavage factor GreA</fullName>
    </alternativeName>
</protein>
<dbReference type="InterPro" id="IPR036953">
    <property type="entry name" value="GreA/GreB_C_sf"/>
</dbReference>
<dbReference type="SUPFAM" id="SSF54534">
    <property type="entry name" value="FKBP-like"/>
    <property type="match status" value="1"/>
</dbReference>
<dbReference type="InterPro" id="IPR028624">
    <property type="entry name" value="Tscrpt_elong_fac_GreA/B"/>
</dbReference>
<evidence type="ECO:0000256" key="7">
    <source>
        <dbReference type="ARBA" id="ARBA00030776"/>
    </source>
</evidence>